<dbReference type="RefSeq" id="XP_046004704.1">
    <property type="nucleotide sequence ID" value="XM_046155860.1"/>
</dbReference>
<dbReference type="AlphaFoldDB" id="A0A9P8XTX1"/>
<dbReference type="InterPro" id="IPR007867">
    <property type="entry name" value="GMC_OxRtase_C"/>
</dbReference>
<dbReference type="SUPFAM" id="SSF51905">
    <property type="entry name" value="FAD/NAD(P)-binding domain"/>
    <property type="match status" value="1"/>
</dbReference>
<sequence length="77" mass="8518">MMSRELGGVVSPELKVYGTANVRVVDASVLSTQISGHLTAIIYAVAERAAGLIKKDQKWKYPEDHSQGSQGEDWRRM</sequence>
<comment type="caution">
    <text evidence="7">The sequence shown here is derived from an EMBL/GenBank/DDBJ whole genome shotgun (WGS) entry which is preliminary data.</text>
</comment>
<comment type="cofactor">
    <cofactor evidence="1">
        <name>FAD</name>
        <dbReference type="ChEBI" id="CHEBI:57692"/>
    </cofactor>
</comment>
<keyword evidence="8" id="KW-1185">Reference proteome</keyword>
<evidence type="ECO:0000313" key="7">
    <source>
        <dbReference type="EMBL" id="KAH7012439.1"/>
    </source>
</evidence>
<dbReference type="InterPro" id="IPR036188">
    <property type="entry name" value="FAD/NAD-bd_sf"/>
</dbReference>
<evidence type="ECO:0000256" key="5">
    <source>
        <dbReference type="ARBA" id="ARBA00023002"/>
    </source>
</evidence>
<evidence type="ECO:0000259" key="6">
    <source>
        <dbReference type="Pfam" id="PF05199"/>
    </source>
</evidence>
<dbReference type="PANTHER" id="PTHR11552:SF201">
    <property type="entry name" value="GLUCOSE-METHANOL-CHOLINE OXIDOREDUCTASE N-TERMINAL DOMAIN-CONTAINING PROTEIN"/>
    <property type="match status" value="1"/>
</dbReference>
<dbReference type="OrthoDB" id="4754187at2759"/>
<dbReference type="GeneID" id="70185406"/>
<evidence type="ECO:0000313" key="8">
    <source>
        <dbReference type="Proteomes" id="UP000756346"/>
    </source>
</evidence>
<dbReference type="Proteomes" id="UP000756346">
    <property type="component" value="Unassembled WGS sequence"/>
</dbReference>
<keyword evidence="3" id="KW-0285">Flavoprotein</keyword>
<reference evidence="7" key="1">
    <citation type="journal article" date="2021" name="Nat. Commun.">
        <title>Genetic determinants of endophytism in the Arabidopsis root mycobiome.</title>
        <authorList>
            <person name="Mesny F."/>
            <person name="Miyauchi S."/>
            <person name="Thiergart T."/>
            <person name="Pickel B."/>
            <person name="Atanasova L."/>
            <person name="Karlsson M."/>
            <person name="Huettel B."/>
            <person name="Barry K.W."/>
            <person name="Haridas S."/>
            <person name="Chen C."/>
            <person name="Bauer D."/>
            <person name="Andreopoulos W."/>
            <person name="Pangilinan J."/>
            <person name="LaButti K."/>
            <person name="Riley R."/>
            <person name="Lipzen A."/>
            <person name="Clum A."/>
            <person name="Drula E."/>
            <person name="Henrissat B."/>
            <person name="Kohler A."/>
            <person name="Grigoriev I.V."/>
            <person name="Martin F.M."/>
            <person name="Hacquard S."/>
        </authorList>
    </citation>
    <scope>NUCLEOTIDE SEQUENCE</scope>
    <source>
        <strain evidence="7">MPI-CAGE-CH-0230</strain>
    </source>
</reference>
<dbReference type="GO" id="GO:0016614">
    <property type="term" value="F:oxidoreductase activity, acting on CH-OH group of donors"/>
    <property type="evidence" value="ECO:0007669"/>
    <property type="project" value="InterPro"/>
</dbReference>
<name>A0A9P8XTX1_9PEZI</name>
<dbReference type="GO" id="GO:0050660">
    <property type="term" value="F:flavin adenine dinucleotide binding"/>
    <property type="evidence" value="ECO:0007669"/>
    <property type="project" value="InterPro"/>
</dbReference>
<organism evidence="7 8">
    <name type="scientific">Microdochium trichocladiopsis</name>
    <dbReference type="NCBI Taxonomy" id="1682393"/>
    <lineage>
        <taxon>Eukaryota</taxon>
        <taxon>Fungi</taxon>
        <taxon>Dikarya</taxon>
        <taxon>Ascomycota</taxon>
        <taxon>Pezizomycotina</taxon>
        <taxon>Sordariomycetes</taxon>
        <taxon>Xylariomycetidae</taxon>
        <taxon>Xylariales</taxon>
        <taxon>Microdochiaceae</taxon>
        <taxon>Microdochium</taxon>
    </lineage>
</organism>
<evidence type="ECO:0000256" key="1">
    <source>
        <dbReference type="ARBA" id="ARBA00001974"/>
    </source>
</evidence>
<dbReference type="EMBL" id="JAGTJQ010000014">
    <property type="protein sequence ID" value="KAH7012439.1"/>
    <property type="molecule type" value="Genomic_DNA"/>
</dbReference>
<protein>
    <recommendedName>
        <fullName evidence="6">Glucose-methanol-choline oxidoreductase C-terminal domain-containing protein</fullName>
    </recommendedName>
</protein>
<keyword evidence="5" id="KW-0560">Oxidoreductase</keyword>
<evidence type="ECO:0000256" key="2">
    <source>
        <dbReference type="ARBA" id="ARBA00010790"/>
    </source>
</evidence>
<proteinExistence type="inferred from homology"/>
<keyword evidence="4" id="KW-0274">FAD</keyword>
<dbReference type="Pfam" id="PF05199">
    <property type="entry name" value="GMC_oxred_C"/>
    <property type="match status" value="1"/>
</dbReference>
<gene>
    <name evidence="7" type="ORF">B0I36DRAFT_339179</name>
</gene>
<dbReference type="Gene3D" id="3.50.50.60">
    <property type="entry name" value="FAD/NAD(P)-binding domain"/>
    <property type="match status" value="1"/>
</dbReference>
<evidence type="ECO:0000256" key="4">
    <source>
        <dbReference type="ARBA" id="ARBA00022827"/>
    </source>
</evidence>
<dbReference type="PANTHER" id="PTHR11552">
    <property type="entry name" value="GLUCOSE-METHANOL-CHOLINE GMC OXIDOREDUCTASE"/>
    <property type="match status" value="1"/>
</dbReference>
<dbReference type="InterPro" id="IPR012132">
    <property type="entry name" value="GMC_OxRdtase"/>
</dbReference>
<comment type="similarity">
    <text evidence="2">Belongs to the GMC oxidoreductase family.</text>
</comment>
<accession>A0A9P8XTX1</accession>
<feature type="domain" description="Glucose-methanol-choline oxidoreductase C-terminal" evidence="6">
    <location>
        <begin position="1"/>
        <end position="46"/>
    </location>
</feature>
<evidence type="ECO:0000256" key="3">
    <source>
        <dbReference type="ARBA" id="ARBA00022630"/>
    </source>
</evidence>